<dbReference type="EMBL" id="JABTEG010000024">
    <property type="protein sequence ID" value="KAG4303785.1"/>
    <property type="molecule type" value="Genomic_DNA"/>
</dbReference>
<evidence type="ECO:0000313" key="2">
    <source>
        <dbReference type="Proteomes" id="UP000768646"/>
    </source>
</evidence>
<accession>A0ACB7C8P6</accession>
<organism evidence="1 2">
    <name type="scientific">Pneumocystis oryctolagi</name>
    <dbReference type="NCBI Taxonomy" id="42067"/>
    <lineage>
        <taxon>Eukaryota</taxon>
        <taxon>Fungi</taxon>
        <taxon>Dikarya</taxon>
        <taxon>Ascomycota</taxon>
        <taxon>Taphrinomycotina</taxon>
        <taxon>Pneumocystomycetes</taxon>
        <taxon>Pneumocystaceae</taxon>
        <taxon>Pneumocystis</taxon>
    </lineage>
</organism>
<name>A0ACB7C8P6_9ASCO</name>
<keyword evidence="2" id="KW-1185">Reference proteome</keyword>
<sequence>MSHDEVSVEMESEHGIVEAKDLELKKIQDEVDNKELLEIKDQDDSVVYNVGDLVLAKISGYPWWPGMIFPEDVVPKDVRNARPVSKKRKGGAEVKYWLIRFFPEPEYIWATKSDIRPLTSKMIDDFLSKKASKKDIRESYKIAKTCPTVEDLLAQQSFKQSSETEEDNDEDEMEDDEEEFNDDDNSKNEDVDNENIKKKNALKRKTESRKVENKKKVRKSGQNKAKLNDQGKILPDKSKEVSSKFSKEKSSTEECSVSSEQLLQTKWEQKKQQILFLRHKLQRIMLTTGKNPSEADMPVVSEQLKKLEAFKEIDAAILQTTKIGKVLKRIIQLSDIPSDEKYSIKERSEKLLVFWKDLLEKSNDNTAND</sequence>
<proteinExistence type="predicted"/>
<gene>
    <name evidence="1" type="ORF">PORY_002810</name>
</gene>
<evidence type="ECO:0000313" key="1">
    <source>
        <dbReference type="EMBL" id="KAG4303785.1"/>
    </source>
</evidence>
<reference evidence="1 2" key="1">
    <citation type="journal article" date="2021" name="Commun. Biol.">
        <title>Genomic insights into the host specific adaptation of the Pneumocystis genus.</title>
        <authorList>
            <person name="Cisse O.H."/>
            <person name="Ma L."/>
            <person name="Dekker J.P."/>
            <person name="Khil P.P."/>
            <person name="Youn J.-H."/>
            <person name="Brenchley J.M."/>
            <person name="Blair R."/>
            <person name="Pahar B."/>
            <person name="Chabe M."/>
            <person name="Van Rompay K.K.A."/>
            <person name="Keesler R."/>
            <person name="Sukura A."/>
            <person name="Hirsch V."/>
            <person name="Kutty G."/>
            <person name="Liu Y."/>
            <person name="Peng L."/>
            <person name="Chen J."/>
            <person name="Song J."/>
            <person name="Weissenbacher-Lang C."/>
            <person name="Xu J."/>
            <person name="Upham N.S."/>
            <person name="Stajich J.E."/>
            <person name="Cuomo C.A."/>
            <person name="Cushion M.T."/>
            <person name="Kovacs J.A."/>
        </authorList>
    </citation>
    <scope>NUCLEOTIDE SEQUENCE [LARGE SCALE GENOMIC DNA]</scope>
    <source>
        <strain evidence="1 2">RABM</strain>
    </source>
</reference>
<dbReference type="Proteomes" id="UP000768646">
    <property type="component" value="Unassembled WGS sequence"/>
</dbReference>
<protein>
    <submittedName>
        <fullName evidence="1">Uncharacterized protein</fullName>
    </submittedName>
</protein>
<comment type="caution">
    <text evidence="1">The sequence shown here is derived from an EMBL/GenBank/DDBJ whole genome shotgun (WGS) entry which is preliminary data.</text>
</comment>